<dbReference type="PROSITE" id="PS50943">
    <property type="entry name" value="HTH_CROC1"/>
    <property type="match status" value="1"/>
</dbReference>
<feature type="domain" description="HTH cro/C1-type" evidence="2">
    <location>
        <begin position="3"/>
        <end position="51"/>
    </location>
</feature>
<dbReference type="SMART" id="SM00530">
    <property type="entry name" value="HTH_XRE"/>
    <property type="match status" value="1"/>
</dbReference>
<dbReference type="PANTHER" id="PTHR46797:SF1">
    <property type="entry name" value="METHYLPHOSPHONATE SYNTHASE"/>
    <property type="match status" value="1"/>
</dbReference>
<reference evidence="3" key="2">
    <citation type="journal article" date="2021" name="PeerJ">
        <title>Extensive microbial diversity within the chicken gut microbiome revealed by metagenomics and culture.</title>
        <authorList>
            <person name="Gilroy R."/>
            <person name="Ravi A."/>
            <person name="Getino M."/>
            <person name="Pursley I."/>
            <person name="Horton D.L."/>
            <person name="Alikhan N.F."/>
            <person name="Baker D."/>
            <person name="Gharbi K."/>
            <person name="Hall N."/>
            <person name="Watson M."/>
            <person name="Adriaenssens E.M."/>
            <person name="Foster-Nyarko E."/>
            <person name="Jarju S."/>
            <person name="Secka A."/>
            <person name="Antonio M."/>
            <person name="Oren A."/>
            <person name="Chaudhuri R.R."/>
            <person name="La Ragione R."/>
            <person name="Hildebrand F."/>
            <person name="Pallen M.J."/>
        </authorList>
    </citation>
    <scope>NUCLEOTIDE SEQUENCE</scope>
    <source>
        <strain evidence="3">ChiHecec3B27-6122</strain>
    </source>
</reference>
<evidence type="ECO:0000256" key="1">
    <source>
        <dbReference type="ARBA" id="ARBA00023125"/>
    </source>
</evidence>
<reference evidence="3" key="1">
    <citation type="submission" date="2020-10" db="EMBL/GenBank/DDBJ databases">
        <authorList>
            <person name="Gilroy R."/>
        </authorList>
    </citation>
    <scope>NUCLEOTIDE SEQUENCE</scope>
    <source>
        <strain evidence="3">ChiHecec3B27-6122</strain>
    </source>
</reference>
<evidence type="ECO:0000259" key="2">
    <source>
        <dbReference type="PROSITE" id="PS50943"/>
    </source>
</evidence>
<dbReference type="GO" id="GO:0005829">
    <property type="term" value="C:cytosol"/>
    <property type="evidence" value="ECO:0007669"/>
    <property type="project" value="TreeGrafter"/>
</dbReference>
<sequence length="90" mass="10342">MDERGWSEYRLAKECGVSQSTISNIFNRNYQPSLASLEIICKSFGITLSQFFAEGCLVELTEEQYAFFKRWSTLSPEQKALLSDLVSQFK</sequence>
<evidence type="ECO:0000313" key="3">
    <source>
        <dbReference type="EMBL" id="HIS97788.1"/>
    </source>
</evidence>
<comment type="caution">
    <text evidence="3">The sequence shown here is derived from an EMBL/GenBank/DDBJ whole genome shotgun (WGS) entry which is preliminary data.</text>
</comment>
<dbReference type="Gene3D" id="1.10.260.40">
    <property type="entry name" value="lambda repressor-like DNA-binding domains"/>
    <property type="match status" value="1"/>
</dbReference>
<dbReference type="InterPro" id="IPR050807">
    <property type="entry name" value="TransReg_Diox_bact_type"/>
</dbReference>
<dbReference type="CDD" id="cd00093">
    <property type="entry name" value="HTH_XRE"/>
    <property type="match status" value="1"/>
</dbReference>
<dbReference type="AlphaFoldDB" id="A0A9D1G5M3"/>
<dbReference type="InterPro" id="IPR001387">
    <property type="entry name" value="Cro/C1-type_HTH"/>
</dbReference>
<proteinExistence type="predicted"/>
<organism evidence="3 4">
    <name type="scientific">Candidatus Scatomorpha pullistercoris</name>
    <dbReference type="NCBI Taxonomy" id="2840929"/>
    <lineage>
        <taxon>Bacteria</taxon>
        <taxon>Bacillati</taxon>
        <taxon>Bacillota</taxon>
        <taxon>Clostridia</taxon>
        <taxon>Eubacteriales</taxon>
        <taxon>Candidatus Scatomorpha</taxon>
    </lineage>
</organism>
<accession>A0A9D1G5M3</accession>
<dbReference type="Pfam" id="PF01381">
    <property type="entry name" value="HTH_3"/>
    <property type="match status" value="1"/>
</dbReference>
<keyword evidence="1" id="KW-0238">DNA-binding</keyword>
<dbReference type="Proteomes" id="UP000886876">
    <property type="component" value="Unassembled WGS sequence"/>
</dbReference>
<dbReference type="GO" id="GO:0003700">
    <property type="term" value="F:DNA-binding transcription factor activity"/>
    <property type="evidence" value="ECO:0007669"/>
    <property type="project" value="TreeGrafter"/>
</dbReference>
<gene>
    <name evidence="3" type="ORF">IAD42_07430</name>
</gene>
<dbReference type="InterPro" id="IPR010982">
    <property type="entry name" value="Lambda_DNA-bd_dom_sf"/>
</dbReference>
<dbReference type="GO" id="GO:0003677">
    <property type="term" value="F:DNA binding"/>
    <property type="evidence" value="ECO:0007669"/>
    <property type="project" value="UniProtKB-KW"/>
</dbReference>
<dbReference type="PANTHER" id="PTHR46797">
    <property type="entry name" value="HTH-TYPE TRANSCRIPTIONAL REGULATOR"/>
    <property type="match status" value="1"/>
</dbReference>
<dbReference type="SUPFAM" id="SSF47413">
    <property type="entry name" value="lambda repressor-like DNA-binding domains"/>
    <property type="match status" value="1"/>
</dbReference>
<evidence type="ECO:0000313" key="4">
    <source>
        <dbReference type="Proteomes" id="UP000886876"/>
    </source>
</evidence>
<name>A0A9D1G5M3_9FIRM</name>
<dbReference type="EMBL" id="DVJS01000185">
    <property type="protein sequence ID" value="HIS97788.1"/>
    <property type="molecule type" value="Genomic_DNA"/>
</dbReference>
<protein>
    <submittedName>
        <fullName evidence="3">Helix-turn-helix transcriptional regulator</fullName>
    </submittedName>
</protein>